<dbReference type="InterPro" id="IPR045749">
    <property type="entry name" value="DUF6090"/>
</dbReference>
<keyword evidence="1" id="KW-1133">Transmembrane helix</keyword>
<gene>
    <name evidence="2" type="ORF">GCM10022292_08340</name>
</gene>
<reference evidence="3" key="1">
    <citation type="journal article" date="2019" name="Int. J. Syst. Evol. Microbiol.">
        <title>The Global Catalogue of Microorganisms (GCM) 10K type strain sequencing project: providing services to taxonomists for standard genome sequencing and annotation.</title>
        <authorList>
            <consortium name="The Broad Institute Genomics Platform"/>
            <consortium name="The Broad Institute Genome Sequencing Center for Infectious Disease"/>
            <person name="Wu L."/>
            <person name="Ma J."/>
        </authorList>
    </citation>
    <scope>NUCLEOTIDE SEQUENCE [LARGE SCALE GENOMIC DNA]</scope>
    <source>
        <strain evidence="3">JCM 17633</strain>
    </source>
</reference>
<keyword evidence="3" id="KW-1185">Reference proteome</keyword>
<dbReference type="Proteomes" id="UP001501682">
    <property type="component" value="Unassembled WGS sequence"/>
</dbReference>
<dbReference type="EMBL" id="BAABCB010000006">
    <property type="protein sequence ID" value="GAA4241531.1"/>
    <property type="molecule type" value="Genomic_DNA"/>
</dbReference>
<dbReference type="Pfam" id="PF19578">
    <property type="entry name" value="DUF6090"/>
    <property type="match status" value="1"/>
</dbReference>
<dbReference type="RefSeq" id="WP_248413571.1">
    <property type="nucleotide sequence ID" value="NZ_BAABCB010000006.1"/>
</dbReference>
<sequence length="242" mass="28594">MIKFFRKIRQKLLSENKFSKYLIYAFGEIILVVIGILIALQINNWNENRKLNSLEIGMLKEINFSLETDLKDLINEEKNLKAKLNSGKIIIGWIESNHGFNDSLSIPFIRMQHPIYFRYQAAPYETLKQLGLNTIKNDSVKNQIAELYDVEYDDYRAELEIIRNTHITMRELELEYFNEISVHRPNMRPLDIVGLRKDNKLLALIKSLKNADEYLLERRIPILKNKINQVKELIKEEIKSRS</sequence>
<accession>A0ABP8CNQ9</accession>
<evidence type="ECO:0000256" key="1">
    <source>
        <dbReference type="SAM" id="Phobius"/>
    </source>
</evidence>
<evidence type="ECO:0000313" key="2">
    <source>
        <dbReference type="EMBL" id="GAA4241531.1"/>
    </source>
</evidence>
<keyword evidence="1" id="KW-0812">Transmembrane</keyword>
<comment type="caution">
    <text evidence="2">The sequence shown here is derived from an EMBL/GenBank/DDBJ whole genome shotgun (WGS) entry which is preliminary data.</text>
</comment>
<name>A0ABP8CNQ9_9FLAO</name>
<feature type="transmembrane region" description="Helical" evidence="1">
    <location>
        <begin position="21"/>
        <end position="42"/>
    </location>
</feature>
<evidence type="ECO:0000313" key="3">
    <source>
        <dbReference type="Proteomes" id="UP001501682"/>
    </source>
</evidence>
<keyword evidence="1" id="KW-0472">Membrane</keyword>
<organism evidence="2 3">
    <name type="scientific">Winogradskyella damuponensis</name>
    <dbReference type="NCBI Taxonomy" id="943939"/>
    <lineage>
        <taxon>Bacteria</taxon>
        <taxon>Pseudomonadati</taxon>
        <taxon>Bacteroidota</taxon>
        <taxon>Flavobacteriia</taxon>
        <taxon>Flavobacteriales</taxon>
        <taxon>Flavobacteriaceae</taxon>
        <taxon>Winogradskyella</taxon>
    </lineage>
</organism>
<proteinExistence type="predicted"/>
<protein>
    <submittedName>
        <fullName evidence="2">Uncharacterized protein</fullName>
    </submittedName>
</protein>